<dbReference type="GO" id="GO:0000978">
    <property type="term" value="F:RNA polymerase II cis-regulatory region sequence-specific DNA binding"/>
    <property type="evidence" value="ECO:0007669"/>
    <property type="project" value="TreeGrafter"/>
</dbReference>
<evidence type="ECO:0000256" key="2">
    <source>
        <dbReference type="ARBA" id="ARBA00022737"/>
    </source>
</evidence>
<evidence type="ECO:0000313" key="8">
    <source>
        <dbReference type="Proteomes" id="UP000326759"/>
    </source>
</evidence>
<dbReference type="Pfam" id="PF00096">
    <property type="entry name" value="zf-C2H2"/>
    <property type="match status" value="2"/>
</dbReference>
<dbReference type="GO" id="GO:0008270">
    <property type="term" value="F:zinc ion binding"/>
    <property type="evidence" value="ECO:0007669"/>
    <property type="project" value="UniProtKB-KW"/>
</dbReference>
<feature type="domain" description="C2H2-type" evidence="6">
    <location>
        <begin position="134"/>
        <end position="161"/>
    </location>
</feature>
<dbReference type="GO" id="GO:0000981">
    <property type="term" value="F:DNA-binding transcription factor activity, RNA polymerase II-specific"/>
    <property type="evidence" value="ECO:0007669"/>
    <property type="project" value="TreeGrafter"/>
</dbReference>
<proteinExistence type="predicted"/>
<keyword evidence="4" id="KW-0862">Zinc</keyword>
<dbReference type="InterPro" id="IPR036236">
    <property type="entry name" value="Znf_C2H2_sf"/>
</dbReference>
<dbReference type="PROSITE" id="PS50157">
    <property type="entry name" value="ZINC_FINGER_C2H2_2"/>
    <property type="match status" value="3"/>
</dbReference>
<dbReference type="SUPFAM" id="SSF57667">
    <property type="entry name" value="beta-beta-alpha zinc fingers"/>
    <property type="match status" value="2"/>
</dbReference>
<dbReference type="SMART" id="SM00355">
    <property type="entry name" value="ZnF_C2H2"/>
    <property type="match status" value="3"/>
</dbReference>
<accession>A0A5N5SS65</accession>
<keyword evidence="1" id="KW-0479">Metal-binding</keyword>
<dbReference type="Gene3D" id="3.30.160.60">
    <property type="entry name" value="Classic Zinc Finger"/>
    <property type="match status" value="3"/>
</dbReference>
<dbReference type="FunFam" id="3.30.160.60:FF:000072">
    <property type="entry name" value="zinc finger protein 143 isoform X1"/>
    <property type="match status" value="2"/>
</dbReference>
<evidence type="ECO:0000256" key="4">
    <source>
        <dbReference type="ARBA" id="ARBA00022833"/>
    </source>
</evidence>
<feature type="domain" description="C2H2-type" evidence="6">
    <location>
        <begin position="162"/>
        <end position="191"/>
    </location>
</feature>
<name>A0A5N5SS65_9CRUS</name>
<dbReference type="PANTHER" id="PTHR19818">
    <property type="entry name" value="ZINC FINGER PROTEIN ZIC AND GLI"/>
    <property type="match status" value="1"/>
</dbReference>
<keyword evidence="2" id="KW-0677">Repeat</keyword>
<evidence type="ECO:0000259" key="6">
    <source>
        <dbReference type="PROSITE" id="PS50157"/>
    </source>
</evidence>
<evidence type="ECO:0000313" key="7">
    <source>
        <dbReference type="EMBL" id="KAB7496499.1"/>
    </source>
</evidence>
<dbReference type="EMBL" id="SEYY01021290">
    <property type="protein sequence ID" value="KAB7496499.1"/>
    <property type="molecule type" value="Genomic_DNA"/>
</dbReference>
<keyword evidence="8" id="KW-1185">Reference proteome</keyword>
<organism evidence="7 8">
    <name type="scientific">Armadillidium nasatum</name>
    <dbReference type="NCBI Taxonomy" id="96803"/>
    <lineage>
        <taxon>Eukaryota</taxon>
        <taxon>Metazoa</taxon>
        <taxon>Ecdysozoa</taxon>
        <taxon>Arthropoda</taxon>
        <taxon>Crustacea</taxon>
        <taxon>Multicrustacea</taxon>
        <taxon>Malacostraca</taxon>
        <taxon>Eumalacostraca</taxon>
        <taxon>Peracarida</taxon>
        <taxon>Isopoda</taxon>
        <taxon>Oniscidea</taxon>
        <taxon>Crinocheta</taxon>
        <taxon>Armadillidiidae</taxon>
        <taxon>Armadillidium</taxon>
    </lineage>
</organism>
<dbReference type="GO" id="GO:0045944">
    <property type="term" value="P:positive regulation of transcription by RNA polymerase II"/>
    <property type="evidence" value="ECO:0007669"/>
    <property type="project" value="UniProtKB-ARBA"/>
</dbReference>
<evidence type="ECO:0000256" key="1">
    <source>
        <dbReference type="ARBA" id="ARBA00022723"/>
    </source>
</evidence>
<gene>
    <name evidence="7" type="primary">ZNF76</name>
    <name evidence="7" type="ORF">Anas_00909</name>
</gene>
<dbReference type="PANTHER" id="PTHR19818:SF151">
    <property type="entry name" value="ZINC FINGER PROTEIN 76"/>
    <property type="match status" value="1"/>
</dbReference>
<keyword evidence="3 5" id="KW-0863">Zinc-finger</keyword>
<dbReference type="Pfam" id="PF13912">
    <property type="entry name" value="zf-C2H2_6"/>
    <property type="match status" value="1"/>
</dbReference>
<dbReference type="GO" id="GO:0005634">
    <property type="term" value="C:nucleus"/>
    <property type="evidence" value="ECO:0007669"/>
    <property type="project" value="UniProtKB-ARBA"/>
</dbReference>
<dbReference type="AlphaFoldDB" id="A0A5N5SS65"/>
<dbReference type="PROSITE" id="PS00028">
    <property type="entry name" value="ZINC_FINGER_C2H2_1"/>
    <property type="match status" value="3"/>
</dbReference>
<dbReference type="Proteomes" id="UP000326759">
    <property type="component" value="Unassembled WGS sequence"/>
</dbReference>
<sequence>MERDIPLKNVEKIHVLSPDIFINCEDRSDEVDLNLSEERSINLYESDTLVENKSNEGEYILILTGGNIRVSNEGESICLEQINPNEDKITIDDEMITVQTSLVNSLQEPENKVLSATQYKAPPTNREQRGSTLHICSYCKESFSTGYALKTHIRKHTGEKPYVCPNFACQKKCKTSGDLLRHIRTHTGKERGHLNVKFVQKPSVHRILGMFICVFIQPYTCDHEGCGKKFSSATNYQNHLRIHSGEKPYVCLVQNECHQGIKNAIVGDKQLNLSNKEKKTLDLEKPISLNDSVIEDEKLPFSNKEDSLEMASSSGSKVENDWEPSMVILESLKSINESSEAVLVFPVPMEESFCKPCDDDDGHSLRI</sequence>
<comment type="caution">
    <text evidence="7">The sequence shown here is derived from an EMBL/GenBank/DDBJ whole genome shotgun (WGS) entry which is preliminary data.</text>
</comment>
<evidence type="ECO:0000256" key="3">
    <source>
        <dbReference type="ARBA" id="ARBA00022771"/>
    </source>
</evidence>
<dbReference type="OrthoDB" id="6077919at2759"/>
<feature type="domain" description="C2H2-type" evidence="6">
    <location>
        <begin position="219"/>
        <end position="248"/>
    </location>
</feature>
<protein>
    <submittedName>
        <fullName evidence="7">Zinc finger protein 76</fullName>
    </submittedName>
</protein>
<dbReference type="InterPro" id="IPR013087">
    <property type="entry name" value="Znf_C2H2_type"/>
</dbReference>
<evidence type="ECO:0000256" key="5">
    <source>
        <dbReference type="PROSITE-ProRule" id="PRU00042"/>
    </source>
</evidence>
<reference evidence="7 8" key="1">
    <citation type="journal article" date="2019" name="PLoS Biol.">
        <title>Sex chromosomes control vertical transmission of feminizing Wolbachia symbionts in an isopod.</title>
        <authorList>
            <person name="Becking T."/>
            <person name="Chebbi M.A."/>
            <person name="Giraud I."/>
            <person name="Moumen B."/>
            <person name="Laverre T."/>
            <person name="Caubet Y."/>
            <person name="Peccoud J."/>
            <person name="Gilbert C."/>
            <person name="Cordaux R."/>
        </authorList>
    </citation>
    <scope>NUCLEOTIDE SEQUENCE [LARGE SCALE GENOMIC DNA]</scope>
    <source>
        <strain evidence="7">ANa2</strain>
        <tissue evidence="7">Whole body excluding digestive tract and cuticle</tissue>
    </source>
</reference>
<dbReference type="InterPro" id="IPR050329">
    <property type="entry name" value="GLI_C2H2-zinc-finger"/>
</dbReference>